<evidence type="ECO:0000256" key="16">
    <source>
        <dbReference type="ARBA" id="ARBA00023316"/>
    </source>
</evidence>
<evidence type="ECO:0000256" key="3">
    <source>
        <dbReference type="ARBA" id="ARBA00004496"/>
    </source>
</evidence>
<dbReference type="InterPro" id="IPR006094">
    <property type="entry name" value="Oxid_FAD_bind_N"/>
</dbReference>
<evidence type="ECO:0000256" key="13">
    <source>
        <dbReference type="ARBA" id="ARBA00022984"/>
    </source>
</evidence>
<evidence type="ECO:0000256" key="7">
    <source>
        <dbReference type="ARBA" id="ARBA00022490"/>
    </source>
</evidence>
<comment type="caution">
    <text evidence="21">The sequence shown here is derived from an EMBL/GenBank/DDBJ whole genome shotgun (WGS) entry which is preliminary data.</text>
</comment>
<comment type="pathway">
    <text evidence="4 19">Cell wall biogenesis; peptidoglycan biosynthesis.</text>
</comment>
<reference evidence="21" key="1">
    <citation type="submission" date="2020-08" db="EMBL/GenBank/DDBJ databases">
        <authorList>
            <person name="Cejkova D."/>
            <person name="Kubasova T."/>
            <person name="Jahodarova E."/>
            <person name="Rychlik I."/>
        </authorList>
    </citation>
    <scope>NUCLEOTIDE SEQUENCE</scope>
    <source>
        <strain evidence="21">An824</strain>
    </source>
</reference>
<keyword evidence="15 19" id="KW-0131">Cell cycle</keyword>
<evidence type="ECO:0000256" key="15">
    <source>
        <dbReference type="ARBA" id="ARBA00023306"/>
    </source>
</evidence>
<dbReference type="GO" id="GO:0005829">
    <property type="term" value="C:cytosol"/>
    <property type="evidence" value="ECO:0007669"/>
    <property type="project" value="TreeGrafter"/>
</dbReference>
<dbReference type="GO" id="GO:0008360">
    <property type="term" value="P:regulation of cell shape"/>
    <property type="evidence" value="ECO:0007669"/>
    <property type="project" value="UniProtKB-KW"/>
</dbReference>
<comment type="function">
    <text evidence="2 19">Cell wall formation.</text>
</comment>
<evidence type="ECO:0000256" key="6">
    <source>
        <dbReference type="ARBA" id="ARBA00015188"/>
    </source>
</evidence>
<comment type="catalytic activity">
    <reaction evidence="18 19">
        <text>UDP-N-acetyl-alpha-D-muramate + NADP(+) = UDP-N-acetyl-3-O-(1-carboxyvinyl)-alpha-D-glucosamine + NADPH + H(+)</text>
        <dbReference type="Rhea" id="RHEA:12248"/>
        <dbReference type="ChEBI" id="CHEBI:15378"/>
        <dbReference type="ChEBI" id="CHEBI:57783"/>
        <dbReference type="ChEBI" id="CHEBI:58349"/>
        <dbReference type="ChEBI" id="CHEBI:68483"/>
        <dbReference type="ChEBI" id="CHEBI:70757"/>
        <dbReference type="EC" id="1.3.1.98"/>
    </reaction>
</comment>
<dbReference type="SUPFAM" id="SSF56194">
    <property type="entry name" value="Uridine diphospho-N-Acetylenolpyruvylglucosamine reductase, MurB, C-terminal domain"/>
    <property type="match status" value="1"/>
</dbReference>
<dbReference type="PROSITE" id="PS51387">
    <property type="entry name" value="FAD_PCMH"/>
    <property type="match status" value="1"/>
</dbReference>
<dbReference type="GO" id="GO:0009252">
    <property type="term" value="P:peptidoglycan biosynthetic process"/>
    <property type="evidence" value="ECO:0007669"/>
    <property type="project" value="UniProtKB-UniRule"/>
</dbReference>
<dbReference type="RefSeq" id="WP_205104253.1">
    <property type="nucleotide sequence ID" value="NZ_JACJJG010000024.1"/>
</dbReference>
<dbReference type="InterPro" id="IPR036635">
    <property type="entry name" value="MurB_C_sf"/>
</dbReference>
<dbReference type="InterPro" id="IPR016169">
    <property type="entry name" value="FAD-bd_PCMH_sub2"/>
</dbReference>
<dbReference type="NCBIfam" id="NF010478">
    <property type="entry name" value="PRK13903.1"/>
    <property type="match status" value="1"/>
</dbReference>
<dbReference type="InterPro" id="IPR011601">
    <property type="entry name" value="MurB_C"/>
</dbReference>
<evidence type="ECO:0000313" key="21">
    <source>
        <dbReference type="EMBL" id="MBM6673509.1"/>
    </source>
</evidence>
<evidence type="ECO:0000256" key="12">
    <source>
        <dbReference type="ARBA" id="ARBA00022960"/>
    </source>
</evidence>
<dbReference type="AlphaFoldDB" id="A0A939B5L4"/>
<keyword evidence="10 19" id="KW-0274">FAD</keyword>
<dbReference type="GO" id="GO:0071949">
    <property type="term" value="F:FAD binding"/>
    <property type="evidence" value="ECO:0007669"/>
    <property type="project" value="InterPro"/>
</dbReference>
<evidence type="ECO:0000259" key="20">
    <source>
        <dbReference type="PROSITE" id="PS51387"/>
    </source>
</evidence>
<sequence length="337" mass="37607">MKDISNYNLKGHNTFGIDVSCRRYIEFCTVDELIHVLDRLTIADRPIFVIGGGSNVLFTKDYDGTVLHSAIRGHHVVRVDGNMYLRCGSGEVWDDVVRLCVSNGLYGAENLSLIPGEVGASAVQNIGAYGVEAKDIIYKVEAVDVTTGELCEFMNEDCGYSYRWSRFKGEWHGRYIITYVTYKLQDTFVPHLDYGNVRDVLGRKGIQTPTAAQLRDTIIEIRREKLPDPAVEGNAGSFFTNPIITRQEYERLLKEFVNVPHYPVDEGHVKIPAGWMIEQCGWKGKALGRAGVHSRQALVLVNHGGADGSEILRLCNTIKADVADKFGIEINPEVNII</sequence>
<dbReference type="Gene3D" id="3.90.78.10">
    <property type="entry name" value="UDP-N-acetylenolpyruvoylglucosamine reductase, C-terminal domain"/>
    <property type="match status" value="1"/>
</dbReference>
<dbReference type="Gene3D" id="3.30.465.10">
    <property type="match status" value="1"/>
</dbReference>
<protein>
    <recommendedName>
        <fullName evidence="6 19">UDP-N-acetylenolpyruvoylglucosamine reductase</fullName>
        <ecNumber evidence="5 19">1.3.1.98</ecNumber>
    </recommendedName>
    <alternativeName>
        <fullName evidence="17 19">UDP-N-acetylmuramate dehydrogenase</fullName>
    </alternativeName>
</protein>
<evidence type="ECO:0000256" key="10">
    <source>
        <dbReference type="ARBA" id="ARBA00022827"/>
    </source>
</evidence>
<keyword evidence="13 19" id="KW-0573">Peptidoglycan synthesis</keyword>
<keyword evidence="14 19" id="KW-0560">Oxidoreductase</keyword>
<keyword evidence="22" id="KW-1185">Reference proteome</keyword>
<dbReference type="InterPro" id="IPR016166">
    <property type="entry name" value="FAD-bd_PCMH"/>
</dbReference>
<name>A0A939B5L4_9BACT</name>
<evidence type="ECO:0000256" key="11">
    <source>
        <dbReference type="ARBA" id="ARBA00022857"/>
    </source>
</evidence>
<keyword evidence="11 19" id="KW-0521">NADP</keyword>
<dbReference type="Proteomes" id="UP000706891">
    <property type="component" value="Unassembled WGS sequence"/>
</dbReference>
<dbReference type="PANTHER" id="PTHR21071:SF4">
    <property type="entry name" value="UDP-N-ACETYLENOLPYRUVOYLGLUCOSAMINE REDUCTASE"/>
    <property type="match status" value="1"/>
</dbReference>
<dbReference type="GO" id="GO:0051301">
    <property type="term" value="P:cell division"/>
    <property type="evidence" value="ECO:0007669"/>
    <property type="project" value="UniProtKB-KW"/>
</dbReference>
<reference evidence="21" key="2">
    <citation type="journal article" date="2021" name="Sci. Rep.">
        <title>The distribution of antibiotic resistance genes in chicken gut microbiota commensals.</title>
        <authorList>
            <person name="Juricova H."/>
            <person name="Matiasovicova J."/>
            <person name="Kubasova T."/>
            <person name="Cejkova D."/>
            <person name="Rychlik I."/>
        </authorList>
    </citation>
    <scope>NUCLEOTIDE SEQUENCE</scope>
    <source>
        <strain evidence="21">An824</strain>
    </source>
</reference>
<comment type="similarity">
    <text evidence="19">Belongs to the MurB family.</text>
</comment>
<dbReference type="EC" id="1.3.1.98" evidence="5 19"/>
<dbReference type="Gene3D" id="3.30.43.10">
    <property type="entry name" value="Uridine Diphospho-n-acetylenolpyruvylglucosamine Reductase, domain 2"/>
    <property type="match status" value="1"/>
</dbReference>
<comment type="subcellular location">
    <subcellularLocation>
        <location evidence="3 19">Cytoplasm</location>
    </subcellularLocation>
</comment>
<proteinExistence type="inferred from homology"/>
<keyword evidence="7 19" id="KW-0963">Cytoplasm</keyword>
<keyword evidence="9 19" id="KW-0285">Flavoprotein</keyword>
<dbReference type="HAMAP" id="MF_00037">
    <property type="entry name" value="MurB"/>
    <property type="match status" value="1"/>
</dbReference>
<dbReference type="Pfam" id="PF02873">
    <property type="entry name" value="MurB_C"/>
    <property type="match status" value="1"/>
</dbReference>
<evidence type="ECO:0000256" key="18">
    <source>
        <dbReference type="ARBA" id="ARBA00048914"/>
    </source>
</evidence>
<accession>A0A939B5L4</accession>
<dbReference type="GO" id="GO:0008762">
    <property type="term" value="F:UDP-N-acetylmuramate dehydrogenase activity"/>
    <property type="evidence" value="ECO:0007669"/>
    <property type="project" value="UniProtKB-UniRule"/>
</dbReference>
<dbReference type="NCBIfam" id="TIGR00179">
    <property type="entry name" value="murB"/>
    <property type="match status" value="1"/>
</dbReference>
<feature type="active site" evidence="19">
    <location>
        <position position="163"/>
    </location>
</feature>
<feature type="active site" description="Proton donor" evidence="19">
    <location>
        <position position="237"/>
    </location>
</feature>
<dbReference type="NCBIfam" id="NF000755">
    <property type="entry name" value="PRK00046.1"/>
    <property type="match status" value="1"/>
</dbReference>
<evidence type="ECO:0000256" key="4">
    <source>
        <dbReference type="ARBA" id="ARBA00004752"/>
    </source>
</evidence>
<keyword evidence="8 19" id="KW-0132">Cell division</keyword>
<evidence type="ECO:0000256" key="17">
    <source>
        <dbReference type="ARBA" id="ARBA00031026"/>
    </source>
</evidence>
<dbReference type="SUPFAM" id="SSF56176">
    <property type="entry name" value="FAD-binding/transporter-associated domain-like"/>
    <property type="match status" value="1"/>
</dbReference>
<dbReference type="InterPro" id="IPR036318">
    <property type="entry name" value="FAD-bd_PCMH-like_sf"/>
</dbReference>
<keyword evidence="12 19" id="KW-0133">Cell shape</keyword>
<organism evidence="21 22">
    <name type="scientific">Marseilla massiliensis</name>
    <dbReference type="NCBI Taxonomy" id="1841864"/>
    <lineage>
        <taxon>Bacteria</taxon>
        <taxon>Pseudomonadati</taxon>
        <taxon>Bacteroidota</taxon>
        <taxon>Bacteroidia</taxon>
        <taxon>Bacteroidales</taxon>
        <taxon>Prevotellaceae</taxon>
        <taxon>Marseilla</taxon>
    </lineage>
</organism>
<evidence type="ECO:0000256" key="2">
    <source>
        <dbReference type="ARBA" id="ARBA00003921"/>
    </source>
</evidence>
<evidence type="ECO:0000256" key="19">
    <source>
        <dbReference type="HAMAP-Rule" id="MF_00037"/>
    </source>
</evidence>
<dbReference type="InterPro" id="IPR016167">
    <property type="entry name" value="FAD-bd_PCMH_sub1"/>
</dbReference>
<evidence type="ECO:0000313" key="22">
    <source>
        <dbReference type="Proteomes" id="UP000706891"/>
    </source>
</evidence>
<feature type="domain" description="FAD-binding PCMH-type" evidence="20">
    <location>
        <begin position="17"/>
        <end position="187"/>
    </location>
</feature>
<gene>
    <name evidence="19 21" type="primary">murB</name>
    <name evidence="21" type="ORF">H6A34_06435</name>
</gene>
<comment type="cofactor">
    <cofactor evidence="1 19">
        <name>FAD</name>
        <dbReference type="ChEBI" id="CHEBI:57692"/>
    </cofactor>
</comment>
<evidence type="ECO:0000256" key="14">
    <source>
        <dbReference type="ARBA" id="ARBA00023002"/>
    </source>
</evidence>
<keyword evidence="16 19" id="KW-0961">Cell wall biogenesis/degradation</keyword>
<dbReference type="GO" id="GO:0071555">
    <property type="term" value="P:cell wall organization"/>
    <property type="evidence" value="ECO:0007669"/>
    <property type="project" value="UniProtKB-KW"/>
</dbReference>
<feature type="active site" evidence="19">
    <location>
        <position position="333"/>
    </location>
</feature>
<evidence type="ECO:0000256" key="9">
    <source>
        <dbReference type="ARBA" id="ARBA00022630"/>
    </source>
</evidence>
<evidence type="ECO:0000256" key="1">
    <source>
        <dbReference type="ARBA" id="ARBA00001974"/>
    </source>
</evidence>
<dbReference type="Pfam" id="PF01565">
    <property type="entry name" value="FAD_binding_4"/>
    <property type="match status" value="1"/>
</dbReference>
<evidence type="ECO:0000256" key="8">
    <source>
        <dbReference type="ARBA" id="ARBA00022618"/>
    </source>
</evidence>
<dbReference type="EMBL" id="JACJJG010000024">
    <property type="protein sequence ID" value="MBM6673509.1"/>
    <property type="molecule type" value="Genomic_DNA"/>
</dbReference>
<evidence type="ECO:0000256" key="5">
    <source>
        <dbReference type="ARBA" id="ARBA00012518"/>
    </source>
</evidence>
<dbReference type="PANTHER" id="PTHR21071">
    <property type="entry name" value="UDP-N-ACETYLENOLPYRUVOYLGLUCOSAMINE REDUCTASE"/>
    <property type="match status" value="1"/>
</dbReference>
<dbReference type="InterPro" id="IPR003170">
    <property type="entry name" value="MurB"/>
</dbReference>